<gene>
    <name evidence="2" type="ORF">Ahu01nite_072960</name>
</gene>
<evidence type="ECO:0000259" key="1">
    <source>
        <dbReference type="SMART" id="SM00860"/>
    </source>
</evidence>
<dbReference type="SUPFAM" id="SSF160631">
    <property type="entry name" value="SMI1/KNR4-like"/>
    <property type="match status" value="1"/>
</dbReference>
<proteinExistence type="predicted"/>
<comment type="caution">
    <text evidence="2">The sequence shown here is derived from an EMBL/GenBank/DDBJ whole genome shotgun (WGS) entry which is preliminary data.</text>
</comment>
<dbReference type="PANTHER" id="PTHR47432">
    <property type="entry name" value="CELL WALL ASSEMBLY REGULATOR SMI1"/>
    <property type="match status" value="1"/>
</dbReference>
<dbReference type="PANTHER" id="PTHR47432:SF1">
    <property type="entry name" value="CELL WALL ASSEMBLY REGULATOR SMI1"/>
    <property type="match status" value="1"/>
</dbReference>
<evidence type="ECO:0000313" key="2">
    <source>
        <dbReference type="EMBL" id="GIE24194.1"/>
    </source>
</evidence>
<protein>
    <recommendedName>
        <fullName evidence="1">Knr4/Smi1-like domain-containing protein</fullName>
    </recommendedName>
</protein>
<reference evidence="2 3" key="1">
    <citation type="submission" date="2021-01" db="EMBL/GenBank/DDBJ databases">
        <title>Whole genome shotgun sequence of Actinoplanes humidus NBRC 14915.</title>
        <authorList>
            <person name="Komaki H."/>
            <person name="Tamura T."/>
        </authorList>
    </citation>
    <scope>NUCLEOTIDE SEQUENCE [LARGE SCALE GENOMIC DNA]</scope>
    <source>
        <strain evidence="2 3">NBRC 14915</strain>
    </source>
</reference>
<name>A0ABQ3ZZZ5_9ACTN</name>
<dbReference type="EMBL" id="BOMN01000105">
    <property type="protein sequence ID" value="GIE24194.1"/>
    <property type="molecule type" value="Genomic_DNA"/>
</dbReference>
<organism evidence="2 3">
    <name type="scientific">Winogradskya humida</name>
    <dbReference type="NCBI Taxonomy" id="113566"/>
    <lineage>
        <taxon>Bacteria</taxon>
        <taxon>Bacillati</taxon>
        <taxon>Actinomycetota</taxon>
        <taxon>Actinomycetes</taxon>
        <taxon>Micromonosporales</taxon>
        <taxon>Micromonosporaceae</taxon>
        <taxon>Winogradskya</taxon>
    </lineage>
</organism>
<dbReference type="InterPro" id="IPR032675">
    <property type="entry name" value="LRR_dom_sf"/>
</dbReference>
<dbReference type="InterPro" id="IPR018958">
    <property type="entry name" value="Knr4/Smi1-like_dom"/>
</dbReference>
<dbReference type="InterPro" id="IPR037883">
    <property type="entry name" value="Knr4/Smi1-like_sf"/>
</dbReference>
<accession>A0ABQ3ZZZ5</accession>
<dbReference type="InterPro" id="IPR051873">
    <property type="entry name" value="KNR4/SMI1_regulator"/>
</dbReference>
<dbReference type="SMART" id="SM00860">
    <property type="entry name" value="SMI1_KNR4"/>
    <property type="match status" value="1"/>
</dbReference>
<dbReference type="Pfam" id="PF09346">
    <property type="entry name" value="SMI1_KNR4"/>
    <property type="match status" value="1"/>
</dbReference>
<sequence length="486" mass="51539">MITGVDAIETAMHALGRAFAAGLTRPGTAIVTLSRYGLEARTYDTAANPALIGGFDSAFLDTLKAAAGVTDMVVELSGSDTGTYVVSYATGLPSLPPRAVLDPAYRFPGHPAPGMPKPAAAINDGRPTDPAVLAEVQALVTRFSGRWRKRKFPPGYSEEEILAVENQLGVRLPEDVRALYRTIHHDPYESGLLGRFSPVPLEQIVKWYAFAEPDASLFKSDPVVFDSYPHGRVKRVARSDWWVTFAPDYGMNYAAVDLDPAPGGAYGQIIEFGRDVWGPVRYIAPSVLALLREPGLSESPAGPQPHTTPADADRTQHVHLRGTDEVILSDLAGLPHLRSITAIDRSHGATSADLAIPAGLPVEIVDIEAGAFDPGLLATTPTLRYVRLAGNTTPVSIAGLAALPELLRLDVSEAAVSDIAAVAAFPALKVLVLSGRQWTELLATGRQPSRLAGAAMGGLVGVREAVAWFTAIGGGNVEHRTVSAEE</sequence>
<feature type="domain" description="Knr4/Smi1-like" evidence="1">
    <location>
        <begin position="155"/>
        <end position="293"/>
    </location>
</feature>
<evidence type="ECO:0000313" key="3">
    <source>
        <dbReference type="Proteomes" id="UP000603200"/>
    </source>
</evidence>
<dbReference type="Proteomes" id="UP000603200">
    <property type="component" value="Unassembled WGS sequence"/>
</dbReference>
<dbReference type="Gene3D" id="3.80.10.10">
    <property type="entry name" value="Ribonuclease Inhibitor"/>
    <property type="match status" value="1"/>
</dbReference>
<keyword evidence="3" id="KW-1185">Reference proteome</keyword>